<reference evidence="2" key="1">
    <citation type="journal article" date="2019" name="Sci. Rep.">
        <title>Draft genome of Tanacetum cinerariifolium, the natural source of mosquito coil.</title>
        <authorList>
            <person name="Yamashiro T."/>
            <person name="Shiraishi A."/>
            <person name="Satake H."/>
            <person name="Nakayama K."/>
        </authorList>
    </citation>
    <scope>NUCLEOTIDE SEQUENCE</scope>
</reference>
<keyword evidence="1" id="KW-0812">Transmembrane</keyword>
<sequence length="54" mass="5969">MLHAITLFAVARAIALGYDLAYVPYEDEAQYLAFILAVLVPVIVLALCVEIYLI</sequence>
<dbReference type="EMBL" id="BKCJ011063092">
    <property type="protein sequence ID" value="GFC77885.1"/>
    <property type="molecule type" value="Genomic_DNA"/>
</dbReference>
<accession>A0A699QWR3</accession>
<feature type="non-terminal residue" evidence="2">
    <location>
        <position position="54"/>
    </location>
</feature>
<feature type="transmembrane region" description="Helical" evidence="1">
    <location>
        <begin position="31"/>
        <end position="53"/>
    </location>
</feature>
<gene>
    <name evidence="2" type="ORF">Tci_849855</name>
</gene>
<protein>
    <submittedName>
        <fullName evidence="2">Uncharacterized protein</fullName>
    </submittedName>
</protein>
<comment type="caution">
    <text evidence="2">The sequence shown here is derived from an EMBL/GenBank/DDBJ whole genome shotgun (WGS) entry which is preliminary data.</text>
</comment>
<keyword evidence="1" id="KW-0472">Membrane</keyword>
<name>A0A699QWR3_TANCI</name>
<proteinExistence type="predicted"/>
<evidence type="ECO:0000256" key="1">
    <source>
        <dbReference type="SAM" id="Phobius"/>
    </source>
</evidence>
<organism evidence="2">
    <name type="scientific">Tanacetum cinerariifolium</name>
    <name type="common">Dalmatian daisy</name>
    <name type="synonym">Chrysanthemum cinerariifolium</name>
    <dbReference type="NCBI Taxonomy" id="118510"/>
    <lineage>
        <taxon>Eukaryota</taxon>
        <taxon>Viridiplantae</taxon>
        <taxon>Streptophyta</taxon>
        <taxon>Embryophyta</taxon>
        <taxon>Tracheophyta</taxon>
        <taxon>Spermatophyta</taxon>
        <taxon>Magnoliopsida</taxon>
        <taxon>eudicotyledons</taxon>
        <taxon>Gunneridae</taxon>
        <taxon>Pentapetalae</taxon>
        <taxon>asterids</taxon>
        <taxon>campanulids</taxon>
        <taxon>Asterales</taxon>
        <taxon>Asteraceae</taxon>
        <taxon>Asteroideae</taxon>
        <taxon>Anthemideae</taxon>
        <taxon>Anthemidinae</taxon>
        <taxon>Tanacetum</taxon>
    </lineage>
</organism>
<keyword evidence="1" id="KW-1133">Transmembrane helix</keyword>
<dbReference type="AlphaFoldDB" id="A0A699QWR3"/>
<evidence type="ECO:0000313" key="2">
    <source>
        <dbReference type="EMBL" id="GFC77885.1"/>
    </source>
</evidence>